<dbReference type="InterPro" id="IPR050766">
    <property type="entry name" value="Bact_Lucif_Oxidored"/>
</dbReference>
<keyword evidence="1" id="KW-0560">Oxidoreductase</keyword>
<dbReference type="InterPro" id="IPR011251">
    <property type="entry name" value="Luciferase-like_dom"/>
</dbReference>
<dbReference type="EMBL" id="CP126970">
    <property type="protein sequence ID" value="WIM70073.1"/>
    <property type="molecule type" value="Genomic_DNA"/>
</dbReference>
<keyword evidence="5" id="KW-1185">Reference proteome</keyword>
<dbReference type="PANTHER" id="PTHR30137:SF8">
    <property type="entry name" value="BLR5498 PROTEIN"/>
    <property type="match status" value="1"/>
</dbReference>
<evidence type="ECO:0000313" key="4">
    <source>
        <dbReference type="EMBL" id="WIM70073.1"/>
    </source>
</evidence>
<dbReference type="RefSeq" id="WP_284874666.1">
    <property type="nucleotide sequence ID" value="NZ_CP126970.1"/>
</dbReference>
<keyword evidence="2" id="KW-0503">Monooxygenase</keyword>
<organism evidence="4 5">
    <name type="scientific">Corynebacterium suedekumii</name>
    <dbReference type="NCBI Taxonomy" id="3049801"/>
    <lineage>
        <taxon>Bacteria</taxon>
        <taxon>Bacillati</taxon>
        <taxon>Actinomycetota</taxon>
        <taxon>Actinomycetes</taxon>
        <taxon>Mycobacteriales</taxon>
        <taxon>Corynebacteriaceae</taxon>
        <taxon>Corynebacterium</taxon>
    </lineage>
</organism>
<reference evidence="4 5" key="1">
    <citation type="submission" date="2023-05" db="EMBL/GenBank/DDBJ databases">
        <title>Corynebacterium suedekumii sp. nov. and Corynebacterium breve sp. nov. isolated from raw cow's milk.</title>
        <authorList>
            <person name="Baer M.K."/>
            <person name="Mehl L."/>
            <person name="Hellmuth R."/>
            <person name="Marke G."/>
            <person name="Lipski A."/>
        </authorList>
    </citation>
    <scope>NUCLEOTIDE SEQUENCE [LARGE SCALE GENOMIC DNA]</scope>
    <source>
        <strain evidence="4 5">LM112</strain>
    </source>
</reference>
<dbReference type="InterPro" id="IPR036661">
    <property type="entry name" value="Luciferase-like_sf"/>
</dbReference>
<dbReference type="CDD" id="cd00347">
    <property type="entry name" value="Flavin_utilizing_monoxygenases"/>
    <property type="match status" value="1"/>
</dbReference>
<proteinExistence type="predicted"/>
<accession>A0ABY8VN34</accession>
<evidence type="ECO:0000256" key="1">
    <source>
        <dbReference type="ARBA" id="ARBA00023002"/>
    </source>
</evidence>
<dbReference type="SUPFAM" id="SSF51679">
    <property type="entry name" value="Bacterial luciferase-like"/>
    <property type="match status" value="1"/>
</dbReference>
<dbReference type="InterPro" id="IPR022290">
    <property type="entry name" value="LLM_Atu2307-like"/>
</dbReference>
<sequence>MTQRITFGLDTFGDVTRSPDGGDLLPYDQVIRNIVAEGVLADEVGIDVFGIGEHHRDDFAVSAPDVVLTAIAATTRNIHLTTSVIVLSSDDPVRVFERFSTLQAISDGRAEMTLGRGSFTESFPLFGYDLQNYEQLFEEKLDLMRTILDADAADEPVTWHRGSLRPGLDNQRLYPTLATPLPVWVAVGGSPESVVRAARHRFPLMLAVIGGAARRFRPFVDLYRRANDEFGQPQLPVGIHSPGLIAPTDDAAQERLFEEWMAGQRRIGAERGWPAPTMEQFTREITHGALYVGSPDTVAAKIADTITALDLDRFVLKYANGPVAHEHNLETIRLYGEEVIPRVRRILDQRS</sequence>
<dbReference type="Proteomes" id="UP001238805">
    <property type="component" value="Chromosome"/>
</dbReference>
<dbReference type="NCBIfam" id="TIGR03858">
    <property type="entry name" value="LLM_2I7G"/>
    <property type="match status" value="1"/>
</dbReference>
<dbReference type="Gene3D" id="3.20.20.30">
    <property type="entry name" value="Luciferase-like domain"/>
    <property type="match status" value="1"/>
</dbReference>
<gene>
    <name evidence="4" type="ORF">QP029_12935</name>
</gene>
<dbReference type="PANTHER" id="PTHR30137">
    <property type="entry name" value="LUCIFERASE-LIKE MONOOXYGENASE"/>
    <property type="match status" value="1"/>
</dbReference>
<evidence type="ECO:0000259" key="3">
    <source>
        <dbReference type="Pfam" id="PF00296"/>
    </source>
</evidence>
<evidence type="ECO:0000313" key="5">
    <source>
        <dbReference type="Proteomes" id="UP001238805"/>
    </source>
</evidence>
<feature type="domain" description="Luciferase-like" evidence="3">
    <location>
        <begin position="23"/>
        <end position="304"/>
    </location>
</feature>
<name>A0ABY8VN34_9CORY</name>
<evidence type="ECO:0000256" key="2">
    <source>
        <dbReference type="ARBA" id="ARBA00023033"/>
    </source>
</evidence>
<dbReference type="Pfam" id="PF00296">
    <property type="entry name" value="Bac_luciferase"/>
    <property type="match status" value="1"/>
</dbReference>
<protein>
    <submittedName>
        <fullName evidence="4">LLM class flavin-dependent oxidoreductase</fullName>
    </submittedName>
</protein>